<evidence type="ECO:0000256" key="9">
    <source>
        <dbReference type="RuleBase" id="RU003357"/>
    </source>
</evidence>
<sequence length="1068" mass="119441">MKISHISFIVFLILTLYSEKTSAQNPFYFIYGEVYSSSGEPIAGANVYWKKNKTEMTSDSKGHFRLVFNPPSDTLIVSCLGYKTLTRAIHENDPTPLKITLLPSITELKEVAVSTGYQNIPKERATGSFYQLDRKVLEQRVGPDIISRLDGITSGLIFDNHDIEQHTIQIRGLSTLIYDAASPLIVLDNFPYSGDINNINPNDIESISVLKDAAAASIWGARAGNGVIVITTKKGRAGQPISVSFNSNLTVSPRPDLFKANQISVSSYIDLEKQLFANGFYDDALNDPSYPGYSPVVDLLNQVRNGEITSGDANTQIDKLATHDVRTDMKNYLYRPSVSQQYYLNLTGSGPNVRYLFSAGYDKNLATLRGNGNERFTIRSNQQINLTKNWTLQTDLILTRTNGHNNSPGGYGSYSTYNNGMAPYASLVDAAGRPAAIDLYHNRAFTDTAGNGKLLDWKYRPLQDLANNDNRSSTNDILINIGTSYKFLKWLTADFKLQHQQSWSDSRQVNNLNTYSARDYINTFTQIDDGIPAYIVPKGGIVYANSGGSKQDAVRGQINVDRQWGTDHRLTAIIGGEIRKTQSDNSYQTIYGYDSNTLTTRPVDYANMYPTYDEINGDGYIADGTRLTRYDNRFVSVFSNAAYTFLDRYTISASARRDASNLFGVATNQKWRPLWSSGLLWHVDREPFYHLSWLPQLALRITYGESGNLSPNESALTRITYYDASRSPVHAPYVGINSPANPYLSWEQVKTFNAGIDFSFLNNRISGSLEYYNKHADNLINSVITDPTTGFSAVNRNSAAIFTKGADLVLNSINLDGNFRWSSTLLVSYINYKLTKNLAPVSTEGLVSDGTYIFPVLGYNPYIIASYKWAGLDPQTGDPMGYVNGQISKDYAAITKNPVDQQVINGSAVPSLFGSIRNTIEYKGIAAAFNITYRFNYYFRKPATNYGTLLSSGVGYKDYESRWQKPGEENNTNVPSFIYPDDSERDQFYHYSAVNVAKADNVRIQDIYLSYDVPLRSSSRIFKKLQVYLYANQLNVLIWKANKFGIDPDFIYGIKTPAAYSIGFKTNL</sequence>
<evidence type="ECO:0000256" key="6">
    <source>
        <dbReference type="ARBA" id="ARBA00023136"/>
    </source>
</evidence>
<evidence type="ECO:0000313" key="12">
    <source>
        <dbReference type="EMBL" id="SEN01448.1"/>
    </source>
</evidence>
<dbReference type="InterPro" id="IPR023997">
    <property type="entry name" value="TonB-dep_OMP_SusC/RagA_CS"/>
</dbReference>
<evidence type="ECO:0000256" key="2">
    <source>
        <dbReference type="ARBA" id="ARBA00022448"/>
    </source>
</evidence>
<dbReference type="Pfam" id="PF13715">
    <property type="entry name" value="CarbopepD_reg_2"/>
    <property type="match status" value="1"/>
</dbReference>
<dbReference type="Gene3D" id="2.40.170.20">
    <property type="entry name" value="TonB-dependent receptor, beta-barrel domain"/>
    <property type="match status" value="1"/>
</dbReference>
<keyword evidence="4 8" id="KW-0812">Transmembrane</keyword>
<evidence type="ECO:0000256" key="7">
    <source>
        <dbReference type="ARBA" id="ARBA00023237"/>
    </source>
</evidence>
<dbReference type="InterPro" id="IPR036942">
    <property type="entry name" value="Beta-barrel_TonB_sf"/>
</dbReference>
<dbReference type="Pfam" id="PF00593">
    <property type="entry name" value="TonB_dep_Rec_b-barrel"/>
    <property type="match status" value="1"/>
</dbReference>
<name>A0A1H8D4C5_9SPHI</name>
<evidence type="ECO:0000256" key="3">
    <source>
        <dbReference type="ARBA" id="ARBA00022452"/>
    </source>
</evidence>
<dbReference type="NCBIfam" id="TIGR04057">
    <property type="entry name" value="SusC_RagA_signa"/>
    <property type="match status" value="1"/>
</dbReference>
<dbReference type="InterPro" id="IPR023996">
    <property type="entry name" value="TonB-dep_OMP_SusC/RagA"/>
</dbReference>
<reference evidence="13" key="1">
    <citation type="submission" date="2016-10" db="EMBL/GenBank/DDBJ databases">
        <authorList>
            <person name="Varghese N."/>
            <person name="Submissions S."/>
        </authorList>
    </citation>
    <scope>NUCLEOTIDE SEQUENCE [LARGE SCALE GENOMIC DNA]</scope>
    <source>
        <strain evidence="13">Gh-48</strain>
    </source>
</reference>
<evidence type="ECO:0000256" key="1">
    <source>
        <dbReference type="ARBA" id="ARBA00004571"/>
    </source>
</evidence>
<gene>
    <name evidence="12" type="ORF">SAMN05192574_102180</name>
</gene>
<dbReference type="NCBIfam" id="TIGR04056">
    <property type="entry name" value="OMP_RagA_SusC"/>
    <property type="match status" value="1"/>
</dbReference>
<comment type="subcellular location">
    <subcellularLocation>
        <location evidence="1 8">Cell outer membrane</location>
        <topology evidence="1 8">Multi-pass membrane protein</topology>
    </subcellularLocation>
</comment>
<dbReference type="SUPFAM" id="SSF49464">
    <property type="entry name" value="Carboxypeptidase regulatory domain-like"/>
    <property type="match status" value="1"/>
</dbReference>
<evidence type="ECO:0000313" key="13">
    <source>
        <dbReference type="Proteomes" id="UP000198942"/>
    </source>
</evidence>
<keyword evidence="5 9" id="KW-0798">TonB box</keyword>
<dbReference type="RefSeq" id="WP_091209112.1">
    <property type="nucleotide sequence ID" value="NZ_FOCL01000002.1"/>
</dbReference>
<dbReference type="InterPro" id="IPR037066">
    <property type="entry name" value="Plug_dom_sf"/>
</dbReference>
<keyword evidence="13" id="KW-1185">Reference proteome</keyword>
<dbReference type="InterPro" id="IPR012910">
    <property type="entry name" value="Plug_dom"/>
</dbReference>
<dbReference type="Proteomes" id="UP000198942">
    <property type="component" value="Unassembled WGS sequence"/>
</dbReference>
<comment type="similarity">
    <text evidence="8 9">Belongs to the TonB-dependent receptor family.</text>
</comment>
<dbReference type="Pfam" id="PF07715">
    <property type="entry name" value="Plug"/>
    <property type="match status" value="1"/>
</dbReference>
<dbReference type="EMBL" id="FOCL01000002">
    <property type="protein sequence ID" value="SEN01448.1"/>
    <property type="molecule type" value="Genomic_DNA"/>
</dbReference>
<dbReference type="PROSITE" id="PS52016">
    <property type="entry name" value="TONB_DEPENDENT_REC_3"/>
    <property type="match status" value="1"/>
</dbReference>
<dbReference type="SUPFAM" id="SSF56935">
    <property type="entry name" value="Porins"/>
    <property type="match status" value="1"/>
</dbReference>
<evidence type="ECO:0000256" key="8">
    <source>
        <dbReference type="PROSITE-ProRule" id="PRU01360"/>
    </source>
</evidence>
<keyword evidence="6 8" id="KW-0472">Membrane</keyword>
<dbReference type="STRING" id="551995.SAMN05192574_102180"/>
<accession>A0A1H8D4C5</accession>
<dbReference type="OrthoDB" id="9768177at2"/>
<keyword evidence="2 8" id="KW-0813">Transport</keyword>
<dbReference type="AlphaFoldDB" id="A0A1H8D4C5"/>
<proteinExistence type="inferred from homology"/>
<evidence type="ECO:0000256" key="4">
    <source>
        <dbReference type="ARBA" id="ARBA00022692"/>
    </source>
</evidence>
<dbReference type="GO" id="GO:0009279">
    <property type="term" value="C:cell outer membrane"/>
    <property type="evidence" value="ECO:0007669"/>
    <property type="project" value="UniProtKB-SubCell"/>
</dbReference>
<dbReference type="InterPro" id="IPR008969">
    <property type="entry name" value="CarboxyPept-like_regulatory"/>
</dbReference>
<dbReference type="InterPro" id="IPR039426">
    <property type="entry name" value="TonB-dep_rcpt-like"/>
</dbReference>
<dbReference type="InterPro" id="IPR000531">
    <property type="entry name" value="Beta-barrel_TonB"/>
</dbReference>
<organism evidence="12 13">
    <name type="scientific">Mucilaginibacter gossypiicola</name>
    <dbReference type="NCBI Taxonomy" id="551995"/>
    <lineage>
        <taxon>Bacteria</taxon>
        <taxon>Pseudomonadati</taxon>
        <taxon>Bacteroidota</taxon>
        <taxon>Sphingobacteriia</taxon>
        <taxon>Sphingobacteriales</taxon>
        <taxon>Sphingobacteriaceae</taxon>
        <taxon>Mucilaginibacter</taxon>
    </lineage>
</organism>
<dbReference type="Gene3D" id="2.60.40.1120">
    <property type="entry name" value="Carboxypeptidase-like, regulatory domain"/>
    <property type="match status" value="1"/>
</dbReference>
<protein>
    <submittedName>
        <fullName evidence="12">TonB-linked outer membrane protein, SusC/RagA family</fullName>
    </submittedName>
</protein>
<evidence type="ECO:0000259" key="10">
    <source>
        <dbReference type="Pfam" id="PF00593"/>
    </source>
</evidence>
<keyword evidence="3 8" id="KW-1134">Transmembrane beta strand</keyword>
<evidence type="ECO:0000259" key="11">
    <source>
        <dbReference type="Pfam" id="PF07715"/>
    </source>
</evidence>
<feature type="domain" description="TonB-dependent receptor plug" evidence="11">
    <location>
        <begin position="122"/>
        <end position="227"/>
    </location>
</feature>
<keyword evidence="7 8" id="KW-0998">Cell outer membrane</keyword>
<feature type="domain" description="TonB-dependent receptor-like beta-barrel" evidence="10">
    <location>
        <begin position="443"/>
        <end position="904"/>
    </location>
</feature>
<dbReference type="Gene3D" id="2.170.130.10">
    <property type="entry name" value="TonB-dependent receptor, plug domain"/>
    <property type="match status" value="1"/>
</dbReference>
<evidence type="ECO:0000256" key="5">
    <source>
        <dbReference type="ARBA" id="ARBA00023077"/>
    </source>
</evidence>